<organism evidence="2 3">
    <name type="scientific">Thermoflavifilum thermophilum</name>
    <dbReference type="NCBI Taxonomy" id="1393122"/>
    <lineage>
        <taxon>Bacteria</taxon>
        <taxon>Pseudomonadati</taxon>
        <taxon>Bacteroidota</taxon>
        <taxon>Chitinophagia</taxon>
        <taxon>Chitinophagales</taxon>
        <taxon>Chitinophagaceae</taxon>
        <taxon>Thermoflavifilum</taxon>
    </lineage>
</organism>
<feature type="transmembrane region" description="Helical" evidence="1">
    <location>
        <begin position="314"/>
        <end position="338"/>
    </location>
</feature>
<protein>
    <recommendedName>
        <fullName evidence="4">DUF4153 domain-containing protein</fullName>
    </recommendedName>
</protein>
<keyword evidence="1" id="KW-0812">Transmembrane</keyword>
<reference evidence="3" key="1">
    <citation type="submission" date="2016-10" db="EMBL/GenBank/DDBJ databases">
        <authorList>
            <person name="Varghese N."/>
            <person name="Submissions S."/>
        </authorList>
    </citation>
    <scope>NUCLEOTIDE SEQUENCE [LARGE SCALE GENOMIC DNA]</scope>
    <source>
        <strain evidence="3">DSM 14807</strain>
    </source>
</reference>
<dbReference type="RefSeq" id="WP_092459643.1">
    <property type="nucleotide sequence ID" value="NZ_FPCJ01000001.1"/>
</dbReference>
<name>A0A1I7NF08_9BACT</name>
<dbReference type="Proteomes" id="UP000199537">
    <property type="component" value="Unassembled WGS sequence"/>
</dbReference>
<evidence type="ECO:0000313" key="3">
    <source>
        <dbReference type="Proteomes" id="UP000199537"/>
    </source>
</evidence>
<feature type="transmembrane region" description="Helical" evidence="1">
    <location>
        <begin position="251"/>
        <end position="275"/>
    </location>
</feature>
<sequence>MKEQIVQYLNDPVELERLYRQHKMLFKKAFFALYPEVSNHPVAQCWYARLQDERDEVQWGTKYEWMRVMMLGLLAGAVAKLPDWLSIQPEDFYPRYAGFIVFPFLMWLHMWKKHISFRQVAWLWGIVAIAFLYIRFLPGHIGNDTFILACLYLPVLLWALLGIVYMQNRLVDQESRFLYLQYNGDLLVMTQLILAAGGAFTGITLALFSLIQIHLQAIYLHTIGIWGLAASPIVASYLIEINPQLVRKISPIIATIFAPLTLGLMVSYLIALFYIGKNPYNDREFLLIFNIVLLGVMAIIFFSVTSFSESTSRILIWVLLALSIATVLFCGIALSAIMFRMVKWGITPNRLAVLGNDALIMINLILITYQLFMVILRKHALDAVSKSITSFLPVYVIWSVCVSFLFPVLFHFQ</sequence>
<evidence type="ECO:0000313" key="2">
    <source>
        <dbReference type="EMBL" id="SFV33262.1"/>
    </source>
</evidence>
<dbReference type="EMBL" id="FPCJ01000001">
    <property type="protein sequence ID" value="SFV33262.1"/>
    <property type="molecule type" value="Genomic_DNA"/>
</dbReference>
<feature type="transmembrane region" description="Helical" evidence="1">
    <location>
        <begin position="388"/>
        <end position="410"/>
    </location>
</feature>
<keyword evidence="1" id="KW-0472">Membrane</keyword>
<proteinExistence type="predicted"/>
<keyword evidence="1" id="KW-1133">Transmembrane helix</keyword>
<feature type="transmembrane region" description="Helical" evidence="1">
    <location>
        <begin position="93"/>
        <end position="110"/>
    </location>
</feature>
<feature type="transmembrane region" description="Helical" evidence="1">
    <location>
        <begin position="287"/>
        <end position="307"/>
    </location>
</feature>
<feature type="transmembrane region" description="Helical" evidence="1">
    <location>
        <begin position="358"/>
        <end position="376"/>
    </location>
</feature>
<dbReference type="OrthoDB" id="637094at2"/>
<dbReference type="AlphaFoldDB" id="A0A1I7NF08"/>
<evidence type="ECO:0008006" key="4">
    <source>
        <dbReference type="Google" id="ProtNLM"/>
    </source>
</evidence>
<accession>A0A1I7NF08</accession>
<dbReference type="STRING" id="1393122.SAMN05660895_1610"/>
<feature type="transmembrane region" description="Helical" evidence="1">
    <location>
        <begin position="186"/>
        <end position="211"/>
    </location>
</feature>
<gene>
    <name evidence="2" type="ORF">SAMN05660895_1610</name>
</gene>
<feature type="transmembrane region" description="Helical" evidence="1">
    <location>
        <begin position="122"/>
        <end position="140"/>
    </location>
</feature>
<feature type="transmembrane region" description="Helical" evidence="1">
    <location>
        <begin position="217"/>
        <end position="239"/>
    </location>
</feature>
<evidence type="ECO:0000256" key="1">
    <source>
        <dbReference type="SAM" id="Phobius"/>
    </source>
</evidence>
<keyword evidence="3" id="KW-1185">Reference proteome</keyword>
<feature type="transmembrane region" description="Helical" evidence="1">
    <location>
        <begin position="146"/>
        <end position="165"/>
    </location>
</feature>